<keyword evidence="2" id="KW-1185">Reference proteome</keyword>
<dbReference type="Proteomes" id="UP000278983">
    <property type="component" value="Unassembled WGS sequence"/>
</dbReference>
<dbReference type="PANTHER" id="PTHR32305">
    <property type="match status" value="1"/>
</dbReference>
<protein>
    <submittedName>
        <fullName evidence="1">RHS repeat-associated core domain-containing protein</fullName>
    </submittedName>
</protein>
<accession>A0A432LKY9</accession>
<dbReference type="PANTHER" id="PTHR32305:SF15">
    <property type="entry name" value="PROTEIN RHSA-RELATED"/>
    <property type="match status" value="1"/>
</dbReference>
<evidence type="ECO:0000313" key="1">
    <source>
        <dbReference type="EMBL" id="RUL59480.1"/>
    </source>
</evidence>
<sequence length="315" mass="35271">MIISENIFVKYAYGTSCGNGKLEERNDYYPFGCLMGKGLNGDFQSYKYNGKELERQIGLDIYDYGARRYDAATCRFTTMDPLAEKYYSTSPYAYCVNNPVRYIDLAGRDVKPARIAELVMIQNTLPKDARNYVSLDKNGLIDRKLLNSYDGKSLNFNNLKTMVNSDIMVEVVLDDKFTFMGQDGNLVTATLSYNEFDPKYDSESDKDLTGETMSGLSTGESGFIGKTLFPDKDGIQNSPNNSIIVVVNKNLSPAGAAEIYSHEANGHALLYIKNGGNHKGASHQPVNELWVEGNKTLMEMIINSKKETIKNMQER</sequence>
<name>A0A432LKY9_9BACT</name>
<reference evidence="1 2" key="1">
    <citation type="submission" date="2018-12" db="EMBL/GenBank/DDBJ databases">
        <title>Genome sequencing of Prevotella sp. KCOM 3155 (= JS262).</title>
        <authorList>
            <person name="Kook J.-K."/>
            <person name="Park S.-N."/>
            <person name="Lim Y.K."/>
        </authorList>
    </citation>
    <scope>NUCLEOTIDE SEQUENCE [LARGE SCALE GENOMIC DNA]</scope>
    <source>
        <strain evidence="1 2">KCOM 3155</strain>
    </source>
</reference>
<dbReference type="EMBL" id="RYYU01000001">
    <property type="protein sequence ID" value="RUL59480.1"/>
    <property type="molecule type" value="Genomic_DNA"/>
</dbReference>
<dbReference type="NCBIfam" id="TIGR03696">
    <property type="entry name" value="Rhs_assc_core"/>
    <property type="match status" value="1"/>
</dbReference>
<evidence type="ECO:0000313" key="2">
    <source>
        <dbReference type="Proteomes" id="UP000278983"/>
    </source>
</evidence>
<organism evidence="1 2">
    <name type="scientific">Prevotella koreensis</name>
    <dbReference type="NCBI Taxonomy" id="2490854"/>
    <lineage>
        <taxon>Bacteria</taxon>
        <taxon>Pseudomonadati</taxon>
        <taxon>Bacteroidota</taxon>
        <taxon>Bacteroidia</taxon>
        <taxon>Bacteroidales</taxon>
        <taxon>Prevotellaceae</taxon>
        <taxon>Prevotella</taxon>
    </lineage>
</organism>
<dbReference type="InterPro" id="IPR022385">
    <property type="entry name" value="Rhs_assc_core"/>
</dbReference>
<proteinExistence type="predicted"/>
<dbReference type="InterPro" id="IPR050708">
    <property type="entry name" value="T6SS_VgrG/RHS"/>
</dbReference>
<dbReference type="Gene3D" id="2.180.10.10">
    <property type="entry name" value="RHS repeat-associated core"/>
    <property type="match status" value="1"/>
</dbReference>
<dbReference type="OrthoDB" id="878730at2"/>
<dbReference type="RefSeq" id="WP_126678639.1">
    <property type="nucleotide sequence ID" value="NZ_RYYU01000001.1"/>
</dbReference>
<dbReference type="AlphaFoldDB" id="A0A432LKY9"/>
<gene>
    <name evidence="1" type="ORF">EHV08_06730</name>
</gene>
<comment type="caution">
    <text evidence="1">The sequence shown here is derived from an EMBL/GenBank/DDBJ whole genome shotgun (WGS) entry which is preliminary data.</text>
</comment>